<dbReference type="Proteomes" id="UP000243217">
    <property type="component" value="Unassembled WGS sequence"/>
</dbReference>
<dbReference type="PANTHER" id="PTHR31399">
    <property type="entry name" value="DNA-DIRECTED PRIMASE / POLYMERASE PROTEIN"/>
    <property type="match status" value="1"/>
</dbReference>
<comment type="caution">
    <text evidence="6">The sequence shown here is derived from an EMBL/GenBank/DDBJ whole genome shotgun (WGS) entry which is preliminary data.</text>
</comment>
<evidence type="ECO:0000256" key="1">
    <source>
        <dbReference type="ARBA" id="ARBA00026139"/>
    </source>
</evidence>
<sequence>MFSMELCIDDESIGVVQVTIDGIGIVFRYKSKAIALSSSHILCFTRKGESLTIATNLSQQKAIYFQCYKIAAFEAFFLNLQTSFPSIQFENVPMTALERRLAKKARSETNAASFYGVESTMLAQLGQNISKQLQYRIEHSKDCQLDGIARPYQIFSLQAPAIEFLQACRAKHPSSMAKLYSYETNGSRKFLVADTSLFAEKYVATASDQRHVYEIIQDQPCRLYFDLEYTKQCNSGISDPNTLLDHFFGLLSLAFYRHYEILLKRDAIISLESSSDTKFSQHWIVAPIVDGKEIFFRNNIHAGHFVKSMLAAFVNDESHPFYVFKKDGTKQLFIDTGVYTKNRAFRLWLSSKYKSDRILASTCTVKFEDISTFLEKTYICPIKLNSPRLLEYSGSTTQFKHSNRIASGANHPLSAAYHYGPSPFPELDQLIRSQAIKGGVQGEIRSWQLQTNWITYHMDKNRFCGRINRPHKSNNIMFIIDRQLGVYYQKCHDPDCTGYRSVAIPLPAQLLHCMEGFTEGQDTGSVQDFTGSRTQSTQHSSLEKTFNPTA</sequence>
<evidence type="ECO:0000313" key="6">
    <source>
        <dbReference type="EMBL" id="OQR80577.1"/>
    </source>
</evidence>
<comment type="catalytic activity">
    <reaction evidence="4">
        <text>DNA(n) + a 2'-deoxyribonucleoside 5'-triphosphate = DNA(n+1) + diphosphate</text>
        <dbReference type="Rhea" id="RHEA:22508"/>
        <dbReference type="Rhea" id="RHEA-COMP:17339"/>
        <dbReference type="Rhea" id="RHEA-COMP:17340"/>
        <dbReference type="ChEBI" id="CHEBI:33019"/>
        <dbReference type="ChEBI" id="CHEBI:61560"/>
        <dbReference type="ChEBI" id="CHEBI:173112"/>
        <dbReference type="EC" id="2.7.7.7"/>
    </reaction>
    <physiologicalReaction direction="left-to-right" evidence="4">
        <dbReference type="Rhea" id="RHEA:22509"/>
    </physiologicalReaction>
</comment>
<dbReference type="STRING" id="74557.A0A1V9Y4E9"/>
<comment type="catalytic activity">
    <reaction evidence="2">
        <text>ssDNA + n NTP = ssDNA/pppN(pN)n-1 hybrid + (n-1) diphosphate.</text>
        <dbReference type="EC" id="2.7.7.102"/>
    </reaction>
</comment>
<dbReference type="InterPro" id="IPR044917">
    <property type="entry name" value="PRIMPOL"/>
</dbReference>
<dbReference type="EC" id="2.7.7.102" evidence="3"/>
<proteinExistence type="predicted"/>
<dbReference type="AlphaFoldDB" id="A0A1V9Y4E9"/>
<feature type="region of interest" description="Disordered" evidence="5">
    <location>
        <begin position="524"/>
        <end position="550"/>
    </location>
</feature>
<name>A0A1V9Y4E9_9STRA</name>
<dbReference type="GO" id="GO:0006264">
    <property type="term" value="P:mitochondrial DNA replication"/>
    <property type="evidence" value="ECO:0007669"/>
    <property type="project" value="TreeGrafter"/>
</dbReference>
<dbReference type="OrthoDB" id="5988181at2759"/>
<evidence type="ECO:0000313" key="7">
    <source>
        <dbReference type="Proteomes" id="UP000243217"/>
    </source>
</evidence>
<dbReference type="GO" id="GO:0003887">
    <property type="term" value="F:DNA-directed DNA polymerase activity"/>
    <property type="evidence" value="ECO:0007669"/>
    <property type="project" value="UniProtKB-EC"/>
</dbReference>
<evidence type="ECO:0000256" key="4">
    <source>
        <dbReference type="ARBA" id="ARBA00047303"/>
    </source>
</evidence>
<dbReference type="GO" id="GO:0009411">
    <property type="term" value="P:response to UV"/>
    <property type="evidence" value="ECO:0007669"/>
    <property type="project" value="TreeGrafter"/>
</dbReference>
<keyword evidence="7" id="KW-1185">Reference proteome</keyword>
<dbReference type="EMBL" id="JNBS01005181">
    <property type="protein sequence ID" value="OQR80577.1"/>
    <property type="molecule type" value="Genomic_DNA"/>
</dbReference>
<dbReference type="GO" id="GO:0031297">
    <property type="term" value="P:replication fork processing"/>
    <property type="evidence" value="ECO:0007669"/>
    <property type="project" value="TreeGrafter"/>
</dbReference>
<protein>
    <recommendedName>
        <fullName evidence="1">DNA-directed primase/polymerase protein</fullName>
        <ecNumber evidence="3">2.7.7.102</ecNumber>
    </recommendedName>
</protein>
<organism evidence="6 7">
    <name type="scientific">Thraustotheca clavata</name>
    <dbReference type="NCBI Taxonomy" id="74557"/>
    <lineage>
        <taxon>Eukaryota</taxon>
        <taxon>Sar</taxon>
        <taxon>Stramenopiles</taxon>
        <taxon>Oomycota</taxon>
        <taxon>Saprolegniomycetes</taxon>
        <taxon>Saprolegniales</taxon>
        <taxon>Achlyaceae</taxon>
        <taxon>Thraustotheca</taxon>
    </lineage>
</organism>
<dbReference type="GO" id="GO:0005759">
    <property type="term" value="C:mitochondrial matrix"/>
    <property type="evidence" value="ECO:0007669"/>
    <property type="project" value="TreeGrafter"/>
</dbReference>
<gene>
    <name evidence="6" type="ORF">THRCLA_11985</name>
</gene>
<evidence type="ECO:0000256" key="5">
    <source>
        <dbReference type="SAM" id="MobiDB-lite"/>
    </source>
</evidence>
<evidence type="ECO:0000256" key="2">
    <source>
        <dbReference type="ARBA" id="ARBA00044677"/>
    </source>
</evidence>
<dbReference type="GO" id="GO:0005634">
    <property type="term" value="C:nucleus"/>
    <property type="evidence" value="ECO:0007669"/>
    <property type="project" value="TreeGrafter"/>
</dbReference>
<dbReference type="Pfam" id="PF03121">
    <property type="entry name" value="Herpes_UL52"/>
    <property type="match status" value="1"/>
</dbReference>
<dbReference type="PANTHER" id="PTHR31399:SF0">
    <property type="entry name" value="DNA-DIRECTED PRIMASE_POLYMERASE PROTEIN"/>
    <property type="match status" value="1"/>
</dbReference>
<dbReference type="GO" id="GO:0003682">
    <property type="term" value="F:chromatin binding"/>
    <property type="evidence" value="ECO:0007669"/>
    <property type="project" value="TreeGrafter"/>
</dbReference>
<evidence type="ECO:0000256" key="3">
    <source>
        <dbReference type="ARBA" id="ARBA00044768"/>
    </source>
</evidence>
<accession>A0A1V9Y4E9</accession>
<dbReference type="GO" id="GO:0042276">
    <property type="term" value="P:error-prone translesion synthesis"/>
    <property type="evidence" value="ECO:0007669"/>
    <property type="project" value="InterPro"/>
</dbReference>
<reference evidence="6 7" key="1">
    <citation type="journal article" date="2014" name="Genome Biol. Evol.">
        <title>The secreted proteins of Achlya hypogyna and Thraustotheca clavata identify the ancestral oomycete secretome and reveal gene acquisitions by horizontal gene transfer.</title>
        <authorList>
            <person name="Misner I."/>
            <person name="Blouin N."/>
            <person name="Leonard G."/>
            <person name="Richards T.A."/>
            <person name="Lane C.E."/>
        </authorList>
    </citation>
    <scope>NUCLEOTIDE SEQUENCE [LARGE SCALE GENOMIC DNA]</scope>
    <source>
        <strain evidence="6 7">ATCC 34112</strain>
    </source>
</reference>